<evidence type="ECO:0000313" key="1">
    <source>
        <dbReference type="EMBL" id="KGF34235.1"/>
    </source>
</evidence>
<accession>A0A095ZHL9</accession>
<organism evidence="1 2">
    <name type="scientific">Hoylesella buccalis DNF00853</name>
    <dbReference type="NCBI Taxonomy" id="1401074"/>
    <lineage>
        <taxon>Bacteria</taxon>
        <taxon>Pseudomonadati</taxon>
        <taxon>Bacteroidota</taxon>
        <taxon>Bacteroidia</taxon>
        <taxon>Bacteroidales</taxon>
        <taxon>Prevotellaceae</taxon>
        <taxon>Hoylesella</taxon>
    </lineage>
</organism>
<gene>
    <name evidence="1" type="ORF">HMPREF2137_08450</name>
</gene>
<dbReference type="AlphaFoldDB" id="A0A095ZHL9"/>
<comment type="caution">
    <text evidence="1">The sequence shown here is derived from an EMBL/GenBank/DDBJ whole genome shotgun (WGS) entry which is preliminary data.</text>
</comment>
<evidence type="ECO:0000313" key="2">
    <source>
        <dbReference type="Proteomes" id="UP000029556"/>
    </source>
</evidence>
<protein>
    <submittedName>
        <fullName evidence="1">Uncharacterized protein</fullName>
    </submittedName>
</protein>
<dbReference type="Proteomes" id="UP000029556">
    <property type="component" value="Unassembled WGS sequence"/>
</dbReference>
<dbReference type="EMBL" id="JRNN01000072">
    <property type="protein sequence ID" value="KGF34235.1"/>
    <property type="molecule type" value="Genomic_DNA"/>
</dbReference>
<reference evidence="1 2" key="1">
    <citation type="submission" date="2014-07" db="EMBL/GenBank/DDBJ databases">
        <authorList>
            <person name="McCorrison J."/>
            <person name="Sanka R."/>
            <person name="Torralba M."/>
            <person name="Gillis M."/>
            <person name="Haft D.H."/>
            <person name="Methe B."/>
            <person name="Sutton G."/>
            <person name="Nelson K.E."/>
        </authorList>
    </citation>
    <scope>NUCLEOTIDE SEQUENCE [LARGE SCALE GENOMIC DNA]</scope>
    <source>
        <strain evidence="1 2">DNF00853</strain>
    </source>
</reference>
<sequence>MAIGMRMGIGQQLRIYLHKCTMGDVREDVCKCIPRHVFRYLGKEGNPPPSKALFPYQSLRRYAHMEIHFLMAAIPHLPFQRSKTRCAYTFPSIYVKPLNRK</sequence>
<name>A0A095ZHL9_9BACT</name>
<proteinExistence type="predicted"/>